<feature type="transmembrane region" description="Helical" evidence="6">
    <location>
        <begin position="348"/>
        <end position="365"/>
    </location>
</feature>
<dbReference type="OrthoDB" id="9797605at2"/>
<protein>
    <recommendedName>
        <fullName evidence="2">histidine kinase</fullName>
        <ecNumber evidence="2">2.7.13.3</ecNumber>
    </recommendedName>
</protein>
<dbReference type="Proteomes" id="UP000197003">
    <property type="component" value="Chromosome"/>
</dbReference>
<dbReference type="AlphaFoldDB" id="A0A1Z3N5N1"/>
<evidence type="ECO:0000256" key="5">
    <source>
        <dbReference type="ARBA" id="ARBA00023012"/>
    </source>
</evidence>
<feature type="transmembrane region" description="Helical" evidence="6">
    <location>
        <begin position="322"/>
        <end position="342"/>
    </location>
</feature>
<dbReference type="SMART" id="SM00387">
    <property type="entry name" value="HATPase_c"/>
    <property type="match status" value="1"/>
</dbReference>
<dbReference type="GO" id="GO:0004673">
    <property type="term" value="F:protein histidine kinase activity"/>
    <property type="evidence" value="ECO:0007669"/>
    <property type="project" value="UniProtKB-EC"/>
</dbReference>
<dbReference type="PANTHER" id="PTHR24421">
    <property type="entry name" value="NITRATE/NITRITE SENSOR PROTEIN NARX-RELATED"/>
    <property type="match status" value="1"/>
</dbReference>
<evidence type="ECO:0000256" key="4">
    <source>
        <dbReference type="ARBA" id="ARBA00022777"/>
    </source>
</evidence>
<feature type="transmembrane region" description="Helical" evidence="6">
    <location>
        <begin position="132"/>
        <end position="153"/>
    </location>
</feature>
<keyword evidence="4" id="KW-0418">Kinase</keyword>
<dbReference type="Gene3D" id="3.30.565.10">
    <property type="entry name" value="Histidine kinase-like ATPase, C-terminal domain"/>
    <property type="match status" value="1"/>
</dbReference>
<dbReference type="CDD" id="cd16917">
    <property type="entry name" value="HATPase_UhpB-NarQ-NarX-like"/>
    <property type="match status" value="1"/>
</dbReference>
<feature type="transmembrane region" description="Helical" evidence="6">
    <location>
        <begin position="223"/>
        <end position="246"/>
    </location>
</feature>
<evidence type="ECO:0000259" key="7">
    <source>
        <dbReference type="PROSITE" id="PS50109"/>
    </source>
</evidence>
<reference evidence="8 9" key="1">
    <citation type="submission" date="2017-04" db="EMBL/GenBank/DDBJ databases">
        <title>Whole genome sequence of Bdellovibrio bacteriovorus strain SSB218315.</title>
        <authorList>
            <person name="Oyedara O."/>
            <person name="Rodriguez-Perez M.A."/>
        </authorList>
    </citation>
    <scope>NUCLEOTIDE SEQUENCE [LARGE SCALE GENOMIC DNA]</scope>
    <source>
        <strain evidence="8 9">SSB218315</strain>
    </source>
</reference>
<dbReference type="PANTHER" id="PTHR24421:SF10">
    <property type="entry name" value="NITRATE_NITRITE SENSOR PROTEIN NARQ"/>
    <property type="match status" value="1"/>
</dbReference>
<evidence type="ECO:0000256" key="1">
    <source>
        <dbReference type="ARBA" id="ARBA00000085"/>
    </source>
</evidence>
<feature type="transmembrane region" description="Helical" evidence="6">
    <location>
        <begin position="290"/>
        <end position="310"/>
    </location>
</feature>
<dbReference type="InterPro" id="IPR036890">
    <property type="entry name" value="HATPase_C_sf"/>
</dbReference>
<dbReference type="SUPFAM" id="SSF55874">
    <property type="entry name" value="ATPase domain of HSP90 chaperone/DNA topoisomerase II/histidine kinase"/>
    <property type="match status" value="1"/>
</dbReference>
<evidence type="ECO:0000256" key="2">
    <source>
        <dbReference type="ARBA" id="ARBA00012438"/>
    </source>
</evidence>
<feature type="transmembrane region" description="Helical" evidence="6">
    <location>
        <begin position="197"/>
        <end position="217"/>
    </location>
</feature>
<feature type="transmembrane region" description="Helical" evidence="6">
    <location>
        <begin position="173"/>
        <end position="190"/>
    </location>
</feature>
<dbReference type="EC" id="2.7.13.3" evidence="2"/>
<gene>
    <name evidence="8" type="ORF">B9G79_03605</name>
</gene>
<evidence type="ECO:0000313" key="9">
    <source>
        <dbReference type="Proteomes" id="UP000197003"/>
    </source>
</evidence>
<evidence type="ECO:0000256" key="3">
    <source>
        <dbReference type="ARBA" id="ARBA00022679"/>
    </source>
</evidence>
<proteinExistence type="predicted"/>
<feature type="transmembrane region" description="Helical" evidence="6">
    <location>
        <begin position="258"/>
        <end position="278"/>
    </location>
</feature>
<feature type="transmembrane region" description="Helical" evidence="6">
    <location>
        <begin position="104"/>
        <end position="125"/>
    </location>
</feature>
<feature type="domain" description="Histidine kinase" evidence="7">
    <location>
        <begin position="494"/>
        <end position="676"/>
    </location>
</feature>
<dbReference type="EMBL" id="CP020946">
    <property type="protein sequence ID" value="ASD62717.1"/>
    <property type="molecule type" value="Genomic_DNA"/>
</dbReference>
<dbReference type="InterPro" id="IPR050482">
    <property type="entry name" value="Sensor_HK_TwoCompSys"/>
</dbReference>
<keyword evidence="6" id="KW-0812">Transmembrane</keyword>
<dbReference type="RefSeq" id="WP_088564338.1">
    <property type="nucleotide sequence ID" value="NZ_CP020946.1"/>
</dbReference>
<dbReference type="GO" id="GO:0000160">
    <property type="term" value="P:phosphorelay signal transduction system"/>
    <property type="evidence" value="ECO:0007669"/>
    <property type="project" value="UniProtKB-KW"/>
</dbReference>
<keyword evidence="5" id="KW-0902">Two-component regulatory system</keyword>
<evidence type="ECO:0000256" key="6">
    <source>
        <dbReference type="SAM" id="Phobius"/>
    </source>
</evidence>
<dbReference type="Pfam" id="PF02518">
    <property type="entry name" value="HATPase_c"/>
    <property type="match status" value="1"/>
</dbReference>
<dbReference type="PROSITE" id="PS50109">
    <property type="entry name" value="HIS_KIN"/>
    <property type="match status" value="1"/>
</dbReference>
<organism evidence="8 9">
    <name type="scientific">Bdellovibrio bacteriovorus</name>
    <dbReference type="NCBI Taxonomy" id="959"/>
    <lineage>
        <taxon>Bacteria</taxon>
        <taxon>Pseudomonadati</taxon>
        <taxon>Bdellovibrionota</taxon>
        <taxon>Bdellovibrionia</taxon>
        <taxon>Bdellovibrionales</taxon>
        <taxon>Pseudobdellovibrionaceae</taxon>
        <taxon>Bdellovibrio</taxon>
    </lineage>
</organism>
<feature type="transmembrane region" description="Helical" evidence="6">
    <location>
        <begin position="12"/>
        <end position="35"/>
    </location>
</feature>
<sequence length="681" mass="75692">MSTSKTSFVHNPSLRFLLIVLICTACALAALHLALEQPRSALPQQEGITVQTHQGPLILEKTDLMPEPGDLSVHAEFRRFLERQEILSQNAPSKDLRTLSDVPLLFWIQLIVGLGAFLISGWIWALRPRDAASTFFVFSGFSTFLSALPSAVYTSRSWALPAETFHWLVHLNSWGAALFGVSMIALFLVYPHRLPRWKTLASVLTVIFLAWATLHSLQLTAPWAHLSVLILTMMICILIAIGAQFFATRGKAQERASLTWLGLAVLTGAGSFVAFNSLPLILGMEPLNQGYAFLFFLIIYLGLAAGLTQYRLFDVGNWAFKFLFYSLGAMGLVLLDAGLIYMVGVDRLPALGLAVLIVGFAYLPLRDSIQRFLRKRELTTPYEFLPEALNVVFARSEHERTEKWLSLLKKVYNPLELQVVSEQPATTEILDSGLTLLIPAVAGMPAIRLKYPEAGQGLFSPSLRDFATQMSALVKQADSSRESYDRGVSEERQRMAQDLHDDLGARLLSAIYSSDEQHRPLFQSALDDVRAIVSEMSKEEISLARALAETRHEVSRRLTEGKVYLDWPLNYSEDAEKILISFHKHKTLKSSLREIVSNVLRHSQASHLHIAVALESHRLHITVHDNGVGIGAAAPSSREGHGLQNIKRRWQDVGGSFDYESGSSGTRIILQMPLSGVANQS</sequence>
<keyword evidence="3" id="KW-0808">Transferase</keyword>
<evidence type="ECO:0000313" key="8">
    <source>
        <dbReference type="EMBL" id="ASD62717.1"/>
    </source>
</evidence>
<dbReference type="InterPro" id="IPR005467">
    <property type="entry name" value="His_kinase_dom"/>
</dbReference>
<name>A0A1Z3N5N1_BDEBC</name>
<dbReference type="InterPro" id="IPR003594">
    <property type="entry name" value="HATPase_dom"/>
</dbReference>
<keyword evidence="6" id="KW-0472">Membrane</keyword>
<keyword evidence="6" id="KW-1133">Transmembrane helix</keyword>
<comment type="catalytic activity">
    <reaction evidence="1">
        <text>ATP + protein L-histidine = ADP + protein N-phospho-L-histidine.</text>
        <dbReference type="EC" id="2.7.13.3"/>
    </reaction>
</comment>
<accession>A0A1Z3N5N1</accession>